<feature type="compositionally biased region" description="Acidic residues" evidence="2">
    <location>
        <begin position="479"/>
        <end position="491"/>
    </location>
</feature>
<evidence type="ECO:0000313" key="3">
    <source>
        <dbReference type="EMBL" id="OEL32444.1"/>
    </source>
</evidence>
<name>A0A1E5W522_9POAL</name>
<gene>
    <name evidence="3" type="ORF">BAE44_0006538</name>
</gene>
<dbReference type="Proteomes" id="UP000095767">
    <property type="component" value="Unassembled WGS sequence"/>
</dbReference>
<evidence type="ECO:0000256" key="2">
    <source>
        <dbReference type="SAM" id="MobiDB-lite"/>
    </source>
</evidence>
<evidence type="ECO:0000313" key="4">
    <source>
        <dbReference type="Proteomes" id="UP000095767"/>
    </source>
</evidence>
<dbReference type="PANTHER" id="PTHR10004">
    <property type="entry name" value="OS06G0538200 PROTEIN"/>
    <property type="match status" value="1"/>
</dbReference>
<evidence type="ECO:0000256" key="1">
    <source>
        <dbReference type="SAM" id="Coils"/>
    </source>
</evidence>
<feature type="coiled-coil region" evidence="1">
    <location>
        <begin position="824"/>
        <end position="852"/>
    </location>
</feature>
<feature type="compositionally biased region" description="Acidic residues" evidence="2">
    <location>
        <begin position="519"/>
        <end position="544"/>
    </location>
</feature>
<reference evidence="3 4" key="1">
    <citation type="submission" date="2016-09" db="EMBL/GenBank/DDBJ databases">
        <title>The draft genome of Dichanthelium oligosanthes: A C3 panicoid grass species.</title>
        <authorList>
            <person name="Studer A.J."/>
            <person name="Schnable J.C."/>
            <person name="Brutnell T.P."/>
        </authorList>
    </citation>
    <scope>NUCLEOTIDE SEQUENCE [LARGE SCALE GENOMIC DNA]</scope>
    <source>
        <strain evidence="4">cv. Kellogg 1175</strain>
        <tissue evidence="3">Leaf</tissue>
    </source>
</reference>
<proteinExistence type="predicted"/>
<dbReference type="AlphaFoldDB" id="A0A1E5W522"/>
<protein>
    <submittedName>
        <fullName evidence="3">Uncharacterized protein</fullName>
    </submittedName>
</protein>
<dbReference type="EMBL" id="LWDX02021153">
    <property type="protein sequence ID" value="OEL32444.1"/>
    <property type="molecule type" value="Genomic_DNA"/>
</dbReference>
<keyword evidence="4" id="KW-1185">Reference proteome</keyword>
<feature type="region of interest" description="Disordered" evidence="2">
    <location>
        <begin position="479"/>
        <end position="563"/>
    </location>
</feature>
<organism evidence="3 4">
    <name type="scientific">Dichanthelium oligosanthes</name>
    <dbReference type="NCBI Taxonomy" id="888268"/>
    <lineage>
        <taxon>Eukaryota</taxon>
        <taxon>Viridiplantae</taxon>
        <taxon>Streptophyta</taxon>
        <taxon>Embryophyta</taxon>
        <taxon>Tracheophyta</taxon>
        <taxon>Spermatophyta</taxon>
        <taxon>Magnoliopsida</taxon>
        <taxon>Liliopsida</taxon>
        <taxon>Poales</taxon>
        <taxon>Poaceae</taxon>
        <taxon>PACMAD clade</taxon>
        <taxon>Panicoideae</taxon>
        <taxon>Panicodae</taxon>
        <taxon>Paniceae</taxon>
        <taxon>Dichantheliinae</taxon>
        <taxon>Dichanthelium</taxon>
    </lineage>
</organism>
<accession>A0A1E5W522</accession>
<dbReference type="PANTHER" id="PTHR10004:SF8">
    <property type="entry name" value="OS06G0538200 PROTEIN"/>
    <property type="match status" value="1"/>
</dbReference>
<dbReference type="OrthoDB" id="1935530at2759"/>
<feature type="compositionally biased region" description="Acidic residues" evidence="2">
    <location>
        <begin position="253"/>
        <end position="267"/>
    </location>
</feature>
<feature type="region of interest" description="Disordered" evidence="2">
    <location>
        <begin position="241"/>
        <end position="269"/>
    </location>
</feature>
<keyword evidence="1" id="KW-0175">Coiled coil</keyword>
<feature type="coiled-coil region" evidence="1">
    <location>
        <begin position="716"/>
        <end position="743"/>
    </location>
</feature>
<comment type="caution">
    <text evidence="3">The sequence shown here is derived from an EMBL/GenBank/DDBJ whole genome shotgun (WGS) entry which is preliminary data.</text>
</comment>
<dbReference type="STRING" id="888268.A0A1E5W522"/>
<feature type="region of interest" description="Disordered" evidence="2">
    <location>
        <begin position="1"/>
        <end position="29"/>
    </location>
</feature>
<sequence>MPDSADPLTSPDPDMPPRKPLAAGGGKLKKPLTEKHRAAAEQRLAHLSAHLLLRPLDSPAAGAQALPPPHEAALRALGLLDFARLDLHSDAPRPDLVASLIAFYDPACKRSFVRDVRVAVSRHDLARALSLPPKPSSTAAAPPDVDSAAVAPAVMQLLQDYVLLPFQGDDMCILPQEVAAAEQAVREGSAHRVDWAGLIWGLVEKELLELPKRDDGVCYFGPHLQRLIWAQKPKLFELVDDGERGEAVPEASVDVEMDEEDGDGDADADVKSKSLEEVELGDVEADVDMDVRGKSSDEPELGNDDVRSEGLDKLELGDAGTRNKVLEELGLGDVDARNNNVDELEVVDEDARSKSMDKSVAVYEDVRSKSLDEPEAVDEYVKSKSLDELEAVDEVVKGPSLDESGTVYEHANGTNLDGLGLGFVAVEAAPVEAMPDDKEDVEPAGGDDVALAAEEDDEEPLAETVVVTQEEVVAVAEDVGDEEAEGEEENDAMGLSLGFNSTNGYDSMDVEEETHVENLDEGDSDNEEAEESEDDDGFGEDNGGEDMNWRIGDDNGDEGMAHSLQRCNTFGGMEFENLNKGEAEMRDGLTFDDFSGRGSLERMTSSSNLLQAISSIPSSYNVTENAHDLSSGEFLAIGADAHKSGVDLGQGSSYLFGNNGKRHIGDIEGYNGNMQVEEQFPQCNQQKRMRHSNSSSISPGSSFFNANFSVPIQNLMVEASRLYEQKEQELQSLQFEKQHWSDMLQQKETIIQSLNSARFEQQNKYQAELRRFEHDLNVMAQLVTAYKKALKQTRASFDDYRKKFPCNKPLYGDVTGGGGLVLSVRELERKRFEEEQQKLAAANEMVEKFQYEWFSKLDEWSLSINLMWSRMEALYKEIDLLKENRRARFATPATEE</sequence>